<dbReference type="SUPFAM" id="SSF51726">
    <property type="entry name" value="UROD/MetE-like"/>
    <property type="match status" value="1"/>
</dbReference>
<evidence type="ECO:0000256" key="2">
    <source>
        <dbReference type="ARBA" id="ARBA00009935"/>
    </source>
</evidence>
<gene>
    <name evidence="7" type="primary">hemE</name>
    <name evidence="9" type="ORF">M2350_001281</name>
</gene>
<dbReference type="EC" id="4.1.1.37" evidence="3 7"/>
<evidence type="ECO:0000313" key="10">
    <source>
        <dbReference type="Proteomes" id="UP001204798"/>
    </source>
</evidence>
<dbReference type="PANTHER" id="PTHR21091">
    <property type="entry name" value="METHYLTETRAHYDROFOLATE:HOMOCYSTEINE METHYLTRANSFERASE RELATED"/>
    <property type="match status" value="1"/>
</dbReference>
<evidence type="ECO:0000256" key="4">
    <source>
        <dbReference type="ARBA" id="ARBA00022793"/>
    </source>
</evidence>
<comment type="similarity">
    <text evidence="2 7">Belongs to the uroporphyrinogen decarboxylase family.</text>
</comment>
<comment type="function">
    <text evidence="7">Catalyzes the decarboxylation of four acetate groups of uroporphyrinogen-III to yield coproporphyrinogen-III.</text>
</comment>
<feature type="domain" description="Uroporphyrinogen decarboxylase (URO-D)" evidence="8">
    <location>
        <begin position="115"/>
        <end position="131"/>
    </location>
</feature>
<dbReference type="InterPro" id="IPR000257">
    <property type="entry name" value="Uroporphyrinogen_deCOase"/>
</dbReference>
<feature type="binding site" evidence="7">
    <location>
        <position position="296"/>
    </location>
    <ligand>
        <name>substrate</name>
    </ligand>
</feature>
<dbReference type="Proteomes" id="UP001204798">
    <property type="component" value="Unassembled WGS sequence"/>
</dbReference>
<evidence type="ECO:0000313" key="9">
    <source>
        <dbReference type="EMBL" id="MCS3918881.1"/>
    </source>
</evidence>
<comment type="pathway">
    <text evidence="1 7">Porphyrin-containing compound metabolism; protoporphyrin-IX biosynthesis; coproporphyrinogen-III from 5-aminolevulinate: step 4/4.</text>
</comment>
<comment type="caution">
    <text evidence="9">The sequence shown here is derived from an EMBL/GenBank/DDBJ whole genome shotgun (WGS) entry which is preliminary data.</text>
</comment>
<dbReference type="PANTHER" id="PTHR21091:SF169">
    <property type="entry name" value="UROPORPHYRINOGEN DECARBOXYLASE"/>
    <property type="match status" value="1"/>
</dbReference>
<evidence type="ECO:0000256" key="3">
    <source>
        <dbReference type="ARBA" id="ARBA00012288"/>
    </source>
</evidence>
<accession>A0ABT2EN67</accession>
<evidence type="ECO:0000256" key="1">
    <source>
        <dbReference type="ARBA" id="ARBA00004804"/>
    </source>
</evidence>
<organism evidence="9 10">
    <name type="scientific">Candidatus Fervidibacter sacchari</name>
    <dbReference type="NCBI Taxonomy" id="1448929"/>
    <lineage>
        <taxon>Bacteria</taxon>
        <taxon>Candidatus Fervidibacterota</taxon>
        <taxon>Candidatus Fervidibacter</taxon>
    </lineage>
</organism>
<proteinExistence type="inferred from homology"/>
<comment type="subunit">
    <text evidence="7">Homodimer.</text>
</comment>
<keyword evidence="5 7" id="KW-0456">Lyase</keyword>
<dbReference type="GO" id="GO:0004853">
    <property type="term" value="F:uroporphyrinogen decarboxylase activity"/>
    <property type="evidence" value="ECO:0007669"/>
    <property type="project" value="UniProtKB-EC"/>
</dbReference>
<feature type="binding site" evidence="7">
    <location>
        <position position="51"/>
    </location>
    <ligand>
        <name>substrate</name>
    </ligand>
</feature>
<keyword evidence="7" id="KW-0963">Cytoplasm</keyword>
<comment type="caution">
    <text evidence="7">Lacks conserved residue(s) required for the propagation of feature annotation.</text>
</comment>
<name>A0ABT2EN67_9BACT</name>
<comment type="subcellular location">
    <subcellularLocation>
        <location evidence="7">Cytoplasm</location>
    </subcellularLocation>
</comment>
<dbReference type="NCBIfam" id="TIGR01464">
    <property type="entry name" value="hemE"/>
    <property type="match status" value="1"/>
</dbReference>
<evidence type="ECO:0000256" key="7">
    <source>
        <dbReference type="HAMAP-Rule" id="MF_00218"/>
    </source>
</evidence>
<feature type="binding site" evidence="7">
    <location>
        <position position="127"/>
    </location>
    <ligand>
        <name>substrate</name>
    </ligand>
</feature>
<keyword evidence="4 7" id="KW-0210">Decarboxylase</keyword>
<dbReference type="InterPro" id="IPR038071">
    <property type="entry name" value="UROD/MetE-like_sf"/>
</dbReference>
<reference evidence="9 10" key="1">
    <citation type="submission" date="2022-08" db="EMBL/GenBank/DDBJ databases">
        <title>Bacterial and archaeal communities from various locations to study Microbial Dark Matter (Phase II).</title>
        <authorList>
            <person name="Stepanauskas R."/>
        </authorList>
    </citation>
    <scope>NUCLEOTIDE SEQUENCE [LARGE SCALE GENOMIC DNA]</scope>
    <source>
        <strain evidence="9 10">PD1</strain>
    </source>
</reference>
<dbReference type="EMBL" id="JANUCP010000002">
    <property type="protein sequence ID" value="MCS3918881.1"/>
    <property type="molecule type" value="Genomic_DNA"/>
</dbReference>
<feature type="site" description="Transition state stabilizer" evidence="7">
    <location>
        <position position="51"/>
    </location>
</feature>
<evidence type="ECO:0000256" key="5">
    <source>
        <dbReference type="ARBA" id="ARBA00023239"/>
    </source>
</evidence>
<keyword evidence="10" id="KW-1185">Reference proteome</keyword>
<keyword evidence="6 7" id="KW-0627">Porphyrin biosynthesis</keyword>
<evidence type="ECO:0000256" key="6">
    <source>
        <dbReference type="ARBA" id="ARBA00023244"/>
    </source>
</evidence>
<protein>
    <recommendedName>
        <fullName evidence="3 7">Uroporphyrinogen decarboxylase</fullName>
        <shortName evidence="7">UPD</shortName>
        <shortName evidence="7">URO-D</shortName>
        <ecNumber evidence="3 7">4.1.1.37</ecNumber>
    </recommendedName>
</protein>
<dbReference type="InterPro" id="IPR006361">
    <property type="entry name" value="Uroporphyrinogen_deCO2ase_HemE"/>
</dbReference>
<evidence type="ECO:0000259" key="8">
    <source>
        <dbReference type="PROSITE" id="PS00907"/>
    </source>
</evidence>
<comment type="catalytic activity">
    <reaction evidence="7">
        <text>uroporphyrinogen III + 4 H(+) = coproporphyrinogen III + 4 CO2</text>
        <dbReference type="Rhea" id="RHEA:19865"/>
        <dbReference type="ChEBI" id="CHEBI:15378"/>
        <dbReference type="ChEBI" id="CHEBI:16526"/>
        <dbReference type="ChEBI" id="CHEBI:57308"/>
        <dbReference type="ChEBI" id="CHEBI:57309"/>
        <dbReference type="EC" id="4.1.1.37"/>
    </reaction>
</comment>
<dbReference type="Pfam" id="PF01208">
    <property type="entry name" value="URO-D"/>
    <property type="match status" value="1"/>
</dbReference>
<dbReference type="CDD" id="cd00717">
    <property type="entry name" value="URO-D"/>
    <property type="match status" value="1"/>
</dbReference>
<dbReference type="Gene3D" id="3.20.20.210">
    <property type="match status" value="1"/>
</dbReference>
<dbReference type="PROSITE" id="PS00907">
    <property type="entry name" value="UROD_2"/>
    <property type="match status" value="1"/>
</dbReference>
<dbReference type="HAMAP" id="MF_00218">
    <property type="entry name" value="URO_D"/>
    <property type="match status" value="1"/>
</dbReference>
<sequence>MRQAGRYLPEYRKLRERYGLLELCKNPELAAEVTLMPLRRFPLDAAIIFADLMTPLEAMGVKFELREGVGPIIEDTVRSLSDVERLCVPDGEEIALPTLQAIKLVKGELNGTPLIGFAGAPFTLASYLIEGKGTRDFTAVKQFMFSEPKAWHALMEKLTTVVVRFLRAQVRAGVNALQVFDSWVGCLSPEDYREFVLPHMKRLFEETADLGVPRIHFGTNTTTLLTMMKEAGGEVIGLDWRIPLDVAWQTLNFEVAVQGNLDPATLLGPFEVVQKRTLDILKRAGGRPGHIFNLGHGILPQTDPDTVARLVDLVHSASEN</sequence>
<feature type="binding site" evidence="7">
    <location>
        <begin position="2"/>
        <end position="6"/>
    </location>
    <ligand>
        <name>substrate</name>
    </ligand>
</feature>
<feature type="binding site" evidence="7">
    <location>
        <position position="182"/>
    </location>
    <ligand>
        <name>substrate</name>
    </ligand>
</feature>